<proteinExistence type="predicted"/>
<accession>A0A3G9IX76</accession>
<dbReference type="EMBL" id="AP019308">
    <property type="protein sequence ID" value="BBH22922.1"/>
    <property type="molecule type" value="Genomic_DNA"/>
</dbReference>
<dbReference type="OrthoDB" id="2645616at2"/>
<name>A0A3G9IX76_9BACL</name>
<reference evidence="1 2" key="1">
    <citation type="submission" date="2018-11" db="EMBL/GenBank/DDBJ databases">
        <title>Complete genome sequence of Paenibacillus baekrokdamisoli strain KCTC 33723.</title>
        <authorList>
            <person name="Kang S.W."/>
            <person name="Lee K.C."/>
            <person name="Kim K.K."/>
            <person name="Kim J.S."/>
            <person name="Kim D.S."/>
            <person name="Ko S.H."/>
            <person name="Yang S.H."/>
            <person name="Lee J.S."/>
        </authorList>
    </citation>
    <scope>NUCLEOTIDE SEQUENCE [LARGE SCALE GENOMIC DNA]</scope>
    <source>
        <strain evidence="1 2">KCTC 33723</strain>
    </source>
</reference>
<evidence type="ECO:0000313" key="2">
    <source>
        <dbReference type="Proteomes" id="UP000275368"/>
    </source>
</evidence>
<organism evidence="1 2">
    <name type="scientific">Paenibacillus baekrokdamisoli</name>
    <dbReference type="NCBI Taxonomy" id="1712516"/>
    <lineage>
        <taxon>Bacteria</taxon>
        <taxon>Bacillati</taxon>
        <taxon>Bacillota</taxon>
        <taxon>Bacilli</taxon>
        <taxon>Bacillales</taxon>
        <taxon>Paenibacillaceae</taxon>
        <taxon>Paenibacillus</taxon>
    </lineage>
</organism>
<protein>
    <submittedName>
        <fullName evidence="1">Uncharacterized protein</fullName>
    </submittedName>
</protein>
<dbReference type="Proteomes" id="UP000275368">
    <property type="component" value="Chromosome"/>
</dbReference>
<gene>
    <name evidence="1" type="ORF">Back11_42670</name>
</gene>
<dbReference type="KEGG" id="pbk:Back11_42670"/>
<dbReference type="AlphaFoldDB" id="A0A3G9IX76"/>
<keyword evidence="2" id="KW-1185">Reference proteome</keyword>
<dbReference type="RefSeq" id="WP_125661782.1">
    <property type="nucleotide sequence ID" value="NZ_AP019308.1"/>
</dbReference>
<evidence type="ECO:0000313" key="1">
    <source>
        <dbReference type="EMBL" id="BBH22922.1"/>
    </source>
</evidence>
<sequence length="79" mass="9280">MPSLVMEYTDRISDSETMTNKLIYQIRKDQLNSIELQKLQNRCNNELHTLRQELDDLLQELRVIAENGRAPLRNPRIAA</sequence>